<protein>
    <submittedName>
        <fullName evidence="8">Tyrosine-type recombinase/integrase</fullName>
    </submittedName>
</protein>
<evidence type="ECO:0000259" key="5">
    <source>
        <dbReference type="Pfam" id="PF00589"/>
    </source>
</evidence>
<dbReference type="EMBL" id="JBHTOQ010000022">
    <property type="protein sequence ID" value="MFD1481584.1"/>
    <property type="molecule type" value="Genomic_DNA"/>
</dbReference>
<dbReference type="InterPro" id="IPR002104">
    <property type="entry name" value="Integrase_catalytic"/>
</dbReference>
<reference evidence="9" key="1">
    <citation type="journal article" date="2019" name="Int. J. Syst. Evol. Microbiol.">
        <title>The Global Catalogue of Microorganisms (GCM) 10K type strain sequencing project: providing services to taxonomists for standard genome sequencing and annotation.</title>
        <authorList>
            <consortium name="The Broad Institute Genomics Platform"/>
            <consortium name="The Broad Institute Genome Sequencing Center for Infectious Disease"/>
            <person name="Wu L."/>
            <person name="Ma J."/>
        </authorList>
    </citation>
    <scope>NUCLEOTIDE SEQUENCE [LARGE SCALE GENOMIC DNA]</scope>
    <source>
        <strain evidence="9">CCM 8875</strain>
    </source>
</reference>
<dbReference type="PANTHER" id="PTHR30629">
    <property type="entry name" value="PROPHAGE INTEGRASE"/>
    <property type="match status" value="1"/>
</dbReference>
<feature type="domain" description="Integrase DNA-binding" evidence="6">
    <location>
        <begin position="5"/>
        <end position="83"/>
    </location>
</feature>
<dbReference type="InterPro" id="IPR050808">
    <property type="entry name" value="Phage_Integrase"/>
</dbReference>
<accession>A0ABW4DV15</accession>
<evidence type="ECO:0000256" key="1">
    <source>
        <dbReference type="ARBA" id="ARBA00008857"/>
    </source>
</evidence>
<keyword evidence="9" id="KW-1185">Reference proteome</keyword>
<evidence type="ECO:0000259" key="6">
    <source>
        <dbReference type="Pfam" id="PF13356"/>
    </source>
</evidence>
<dbReference type="RefSeq" id="WP_131572891.1">
    <property type="nucleotide sequence ID" value="NZ_CBCSAJ010000004.1"/>
</dbReference>
<comment type="similarity">
    <text evidence="1">Belongs to the 'phage' integrase family.</text>
</comment>
<dbReference type="Gene3D" id="1.10.443.10">
    <property type="entry name" value="Intergrase catalytic core"/>
    <property type="match status" value="1"/>
</dbReference>
<keyword evidence="3" id="KW-0238">DNA-binding</keyword>
<comment type="caution">
    <text evidence="8">The sequence shown here is derived from an EMBL/GenBank/DDBJ whole genome shotgun (WGS) entry which is preliminary data.</text>
</comment>
<dbReference type="PANTHER" id="PTHR30629:SF2">
    <property type="entry name" value="PROPHAGE INTEGRASE INTS-RELATED"/>
    <property type="match status" value="1"/>
</dbReference>
<keyword evidence="2" id="KW-0229">DNA integration</keyword>
<sequence length="398" mass="44046">MKSKLTAVAIKAAPDGKLQDGGGLVLIKAGPVGKWVFRYSHLGKRREMGLGNWPTVTLSEARKVRDSWAAELAAGRDPITIRNTQRAADVAARDKTDPTFQELTETVFIAKRDSLRGGGERGRWLSPLKVNVFPVIGRKRVSDITRFDIAENLRPIWRTKHPTAAKCQQRIRLILREGKLMGYHCDPFEADAALRILGDVRHQVSPIVSTPWQEIPALYARLGEGAVADCLRFMILTAMRTEACAGARGDEIAGDVWTVPADRMKGSEGSVKDFRVPLSTAAQALVSRASKYAEGMLFATYTGKRPTSTGLIKRLNGLREAGRPHGFRTTFRTWCQDHDISWDVAETSLGHAIGNQIERSYARSDLLERRRPVLQSWSDYVTGKAATVTQLRGAASDR</sequence>
<dbReference type="Pfam" id="PF22022">
    <property type="entry name" value="Phage_int_M"/>
    <property type="match status" value="1"/>
</dbReference>
<feature type="domain" description="Tyr recombinase" evidence="5">
    <location>
        <begin position="231"/>
        <end position="365"/>
    </location>
</feature>
<evidence type="ECO:0000313" key="9">
    <source>
        <dbReference type="Proteomes" id="UP001597302"/>
    </source>
</evidence>
<dbReference type="Gene3D" id="1.10.150.130">
    <property type="match status" value="1"/>
</dbReference>
<evidence type="ECO:0000313" key="8">
    <source>
        <dbReference type="EMBL" id="MFD1481584.1"/>
    </source>
</evidence>
<dbReference type="Gene3D" id="3.30.160.390">
    <property type="entry name" value="Integrase, DNA-binding domain"/>
    <property type="match status" value="1"/>
</dbReference>
<proteinExistence type="inferred from homology"/>
<dbReference type="InterPro" id="IPR038488">
    <property type="entry name" value="Integrase_DNA-bd_sf"/>
</dbReference>
<dbReference type="Pfam" id="PF00589">
    <property type="entry name" value="Phage_integrase"/>
    <property type="match status" value="1"/>
</dbReference>
<dbReference type="InterPro" id="IPR011010">
    <property type="entry name" value="DNA_brk_join_enz"/>
</dbReference>
<dbReference type="Pfam" id="PF13356">
    <property type="entry name" value="Arm-DNA-bind_3"/>
    <property type="match status" value="1"/>
</dbReference>
<organism evidence="8 9">
    <name type="scientific">Paracoccus nototheniae</name>
    <dbReference type="NCBI Taxonomy" id="2489002"/>
    <lineage>
        <taxon>Bacteria</taxon>
        <taxon>Pseudomonadati</taxon>
        <taxon>Pseudomonadota</taxon>
        <taxon>Alphaproteobacteria</taxon>
        <taxon>Rhodobacterales</taxon>
        <taxon>Paracoccaceae</taxon>
        <taxon>Paracoccus</taxon>
    </lineage>
</organism>
<evidence type="ECO:0000256" key="4">
    <source>
        <dbReference type="ARBA" id="ARBA00023172"/>
    </source>
</evidence>
<name>A0ABW4DV15_9RHOB</name>
<evidence type="ECO:0000256" key="3">
    <source>
        <dbReference type="ARBA" id="ARBA00023125"/>
    </source>
</evidence>
<keyword evidence="4" id="KW-0233">DNA recombination</keyword>
<gene>
    <name evidence="8" type="ORF">ACFQ5P_09780</name>
</gene>
<dbReference type="InterPro" id="IPR025166">
    <property type="entry name" value="Integrase_DNA_bind_dom"/>
</dbReference>
<feature type="domain" description="Phage integrase central" evidence="7">
    <location>
        <begin position="100"/>
        <end position="182"/>
    </location>
</feature>
<dbReference type="InterPro" id="IPR010998">
    <property type="entry name" value="Integrase_recombinase_N"/>
</dbReference>
<dbReference type="SUPFAM" id="SSF56349">
    <property type="entry name" value="DNA breaking-rejoining enzymes"/>
    <property type="match status" value="1"/>
</dbReference>
<dbReference type="InterPro" id="IPR013762">
    <property type="entry name" value="Integrase-like_cat_sf"/>
</dbReference>
<evidence type="ECO:0000259" key="7">
    <source>
        <dbReference type="Pfam" id="PF22022"/>
    </source>
</evidence>
<evidence type="ECO:0000256" key="2">
    <source>
        <dbReference type="ARBA" id="ARBA00022908"/>
    </source>
</evidence>
<dbReference type="InterPro" id="IPR053876">
    <property type="entry name" value="Phage_int_M"/>
</dbReference>
<dbReference type="Proteomes" id="UP001597302">
    <property type="component" value="Unassembled WGS sequence"/>
</dbReference>
<dbReference type="CDD" id="cd00801">
    <property type="entry name" value="INT_P4_C"/>
    <property type="match status" value="1"/>
</dbReference>